<evidence type="ECO:0000256" key="4">
    <source>
        <dbReference type="ARBA" id="ARBA00023134"/>
    </source>
</evidence>
<proteinExistence type="inferred from homology"/>
<organism evidence="7 8">
    <name type="scientific">Polyplax serrata</name>
    <name type="common">Common mouse louse</name>
    <dbReference type="NCBI Taxonomy" id="468196"/>
    <lineage>
        <taxon>Eukaryota</taxon>
        <taxon>Metazoa</taxon>
        <taxon>Ecdysozoa</taxon>
        <taxon>Arthropoda</taxon>
        <taxon>Hexapoda</taxon>
        <taxon>Insecta</taxon>
        <taxon>Pterygota</taxon>
        <taxon>Neoptera</taxon>
        <taxon>Paraneoptera</taxon>
        <taxon>Psocodea</taxon>
        <taxon>Troctomorpha</taxon>
        <taxon>Phthiraptera</taxon>
        <taxon>Anoplura</taxon>
        <taxon>Polyplacidae</taxon>
        <taxon>Polyplax</taxon>
    </lineage>
</organism>
<feature type="transmembrane region" description="Helical" evidence="6">
    <location>
        <begin position="70"/>
        <end position="90"/>
    </location>
</feature>
<name>A0ABR1B6J6_POLSC</name>
<dbReference type="Proteomes" id="UP001359485">
    <property type="component" value="Unassembled WGS sequence"/>
</dbReference>
<comment type="caution">
    <text evidence="7">The sequence shown here is derived from an EMBL/GenBank/DDBJ whole genome shotgun (WGS) entry which is preliminary data.</text>
</comment>
<keyword evidence="6" id="KW-0472">Membrane</keyword>
<keyword evidence="3 5" id="KW-0547">Nucleotide-binding</keyword>
<accession>A0ABR1B6J6</accession>
<keyword evidence="6" id="KW-0812">Transmembrane</keyword>
<evidence type="ECO:0000313" key="8">
    <source>
        <dbReference type="Proteomes" id="UP001359485"/>
    </source>
</evidence>
<keyword evidence="6" id="KW-1133">Transmembrane helix</keyword>
<keyword evidence="8" id="KW-1185">Reference proteome</keyword>
<dbReference type="EMBL" id="JAWJWF010000003">
    <property type="protein sequence ID" value="KAK6635147.1"/>
    <property type="molecule type" value="Genomic_DNA"/>
</dbReference>
<dbReference type="NCBIfam" id="TIGR00231">
    <property type="entry name" value="small_GTP"/>
    <property type="match status" value="1"/>
</dbReference>
<evidence type="ECO:0000256" key="6">
    <source>
        <dbReference type="SAM" id="Phobius"/>
    </source>
</evidence>
<dbReference type="InterPro" id="IPR005225">
    <property type="entry name" value="Small_GTP-bd"/>
</dbReference>
<keyword evidence="4 5" id="KW-0342">GTP-binding</keyword>
<dbReference type="PROSITE" id="PS51417">
    <property type="entry name" value="ARF"/>
    <property type="match status" value="1"/>
</dbReference>
<dbReference type="SMART" id="SM00177">
    <property type="entry name" value="ARF"/>
    <property type="match status" value="1"/>
</dbReference>
<dbReference type="CDD" id="cd00878">
    <property type="entry name" value="Arf_Arl"/>
    <property type="match status" value="1"/>
</dbReference>
<dbReference type="PANTHER" id="PTHR45697">
    <property type="entry name" value="ADP-RIBOSYLATION FACTOR-LIKE PROTEIN 2-RELATED"/>
    <property type="match status" value="1"/>
</dbReference>
<evidence type="ECO:0000313" key="7">
    <source>
        <dbReference type="EMBL" id="KAK6635147.1"/>
    </source>
</evidence>
<comment type="similarity">
    <text evidence="1 5">Belongs to the small GTPase superfamily. Arf family.</text>
</comment>
<dbReference type="InterPro" id="IPR027417">
    <property type="entry name" value="P-loop_NTPase"/>
</dbReference>
<keyword evidence="2" id="KW-0519">Myristate</keyword>
<evidence type="ECO:0000256" key="1">
    <source>
        <dbReference type="ARBA" id="ARBA00010290"/>
    </source>
</evidence>
<dbReference type="InterPro" id="IPR044612">
    <property type="entry name" value="ARL2/3"/>
</dbReference>
<evidence type="ECO:0000256" key="5">
    <source>
        <dbReference type="RuleBase" id="RU003925"/>
    </source>
</evidence>
<protein>
    <submittedName>
        <fullName evidence="7">Uncharacterized protein</fullName>
    </submittedName>
</protein>
<dbReference type="Pfam" id="PF00025">
    <property type="entry name" value="Arf"/>
    <property type="match status" value="1"/>
</dbReference>
<evidence type="ECO:0000256" key="3">
    <source>
        <dbReference type="ARBA" id="ARBA00022741"/>
    </source>
</evidence>
<dbReference type="SMART" id="SM00178">
    <property type="entry name" value="SAR"/>
    <property type="match status" value="1"/>
</dbReference>
<dbReference type="Gene3D" id="3.40.50.300">
    <property type="entry name" value="P-loop containing nucleotide triphosphate hydrolases"/>
    <property type="match status" value="1"/>
</dbReference>
<gene>
    <name evidence="7" type="ORF">RUM44_000396</name>
</gene>
<keyword evidence="2" id="KW-0449">Lipoprotein</keyword>
<dbReference type="InterPro" id="IPR006689">
    <property type="entry name" value="Small_GTPase_ARF/SAR"/>
</dbReference>
<evidence type="ECO:0000256" key="2">
    <source>
        <dbReference type="ARBA" id="ARBA00022707"/>
    </source>
</evidence>
<sequence length="289" mass="32307">MRKPKNAYRYGHINAFFVCEEVFGGGCCRCSCFALGALTHGEICRHFKVQGQVVKVKMDLKLTDRTVKSILLLGSGLVLGYCAYTGYRIWKRRQFTSIDEGFEDVSKIEDSLQKRILVLGLENAGKTTIVSQIYSGSVINSRDLKPTEGFNVTTMETNGLSINIWEIGGRDNVRTYWPTFLQDTDILVFIVDAADLHKLSLAIKEVRWLIADDRLANVPVLLLANKQDLPNAISPQQVADALDFSTIYESKHRIKVLGTQTPVGTTERHPSIVEVEKTLLLLVRSLTNG</sequence>
<reference evidence="7 8" key="1">
    <citation type="submission" date="2023-09" db="EMBL/GenBank/DDBJ databases">
        <title>Genomes of two closely related lineages of the louse Polyplax serrata with different host specificities.</title>
        <authorList>
            <person name="Martinu J."/>
            <person name="Tarabai H."/>
            <person name="Stefka J."/>
            <person name="Hypsa V."/>
        </authorList>
    </citation>
    <scope>NUCLEOTIDE SEQUENCE [LARGE SCALE GENOMIC DNA]</scope>
    <source>
        <strain evidence="7">98ZLc_SE</strain>
    </source>
</reference>
<dbReference type="PRINTS" id="PR00328">
    <property type="entry name" value="SAR1GTPBP"/>
</dbReference>
<dbReference type="SUPFAM" id="SSF52540">
    <property type="entry name" value="P-loop containing nucleoside triphosphate hydrolases"/>
    <property type="match status" value="1"/>
</dbReference>